<protein>
    <submittedName>
        <fullName evidence="7">Ribose transport system substrate-binding protein</fullName>
    </submittedName>
</protein>
<dbReference type="InterPro" id="IPR028082">
    <property type="entry name" value="Peripla_BP_I"/>
</dbReference>
<evidence type="ECO:0000259" key="6">
    <source>
        <dbReference type="Pfam" id="PF13407"/>
    </source>
</evidence>
<organism evidence="7 8">
    <name type="scientific">Ammoniphilus resinae</name>
    <dbReference type="NCBI Taxonomy" id="861532"/>
    <lineage>
        <taxon>Bacteria</taxon>
        <taxon>Bacillati</taxon>
        <taxon>Bacillota</taxon>
        <taxon>Bacilli</taxon>
        <taxon>Bacillales</taxon>
        <taxon>Paenibacillaceae</taxon>
        <taxon>Aneurinibacillus group</taxon>
        <taxon>Ammoniphilus</taxon>
    </lineage>
</organism>
<evidence type="ECO:0000256" key="4">
    <source>
        <dbReference type="SAM" id="MobiDB-lite"/>
    </source>
</evidence>
<feature type="compositionally biased region" description="Polar residues" evidence="4">
    <location>
        <begin position="26"/>
        <end position="44"/>
    </location>
</feature>
<dbReference type="PANTHER" id="PTHR46847:SF1">
    <property type="entry name" value="D-ALLOSE-BINDING PERIPLASMIC PROTEIN-RELATED"/>
    <property type="match status" value="1"/>
</dbReference>
<evidence type="ECO:0000256" key="1">
    <source>
        <dbReference type="ARBA" id="ARBA00004196"/>
    </source>
</evidence>
<dbReference type="InterPro" id="IPR025997">
    <property type="entry name" value="SBP_2_dom"/>
</dbReference>
<gene>
    <name evidence="7" type="ORF">J2Z37_001330</name>
</gene>
<evidence type="ECO:0000256" key="5">
    <source>
        <dbReference type="SAM" id="SignalP"/>
    </source>
</evidence>
<proteinExistence type="inferred from homology"/>
<evidence type="ECO:0000313" key="7">
    <source>
        <dbReference type="EMBL" id="MBP1931333.1"/>
    </source>
</evidence>
<dbReference type="Gene3D" id="3.40.50.2300">
    <property type="match status" value="2"/>
</dbReference>
<keyword evidence="8" id="KW-1185">Reference proteome</keyword>
<dbReference type="Proteomes" id="UP001519343">
    <property type="component" value="Unassembled WGS sequence"/>
</dbReference>
<evidence type="ECO:0000256" key="3">
    <source>
        <dbReference type="ARBA" id="ARBA00022729"/>
    </source>
</evidence>
<dbReference type="SUPFAM" id="SSF53822">
    <property type="entry name" value="Periplasmic binding protein-like I"/>
    <property type="match status" value="1"/>
</dbReference>
<feature type="region of interest" description="Disordered" evidence="4">
    <location>
        <begin position="26"/>
        <end position="52"/>
    </location>
</feature>
<feature type="domain" description="Periplasmic binding protein" evidence="6">
    <location>
        <begin position="58"/>
        <end position="319"/>
    </location>
</feature>
<evidence type="ECO:0000313" key="8">
    <source>
        <dbReference type="Proteomes" id="UP001519343"/>
    </source>
</evidence>
<dbReference type="PROSITE" id="PS51257">
    <property type="entry name" value="PROKAR_LIPOPROTEIN"/>
    <property type="match status" value="1"/>
</dbReference>
<sequence length="346" mass="37632">MFRRNVSLFIVSMLVFLLAACGSSPQQGSTETSQAPNNNTSQPAQPAADKKEEKKFVIGTSVPSLEFTFFVAAQKAWEEAAKELDVGAPFYNGENNQAKQNKDIEDMVVKKVDAIVVIPITTEGVIPAIRYANENGIPVFTVDRSITSGEAEIVAHIGTNHEEMGENAAKLFLRGLEEKYPDVKEYKIAELLGTPGSSAAIERGKGIHNILEKDPRIKFVASLNGEFQSTLATTVTENILTANPELHGIIAHNDMMIEGALQAATTAGRNKDLIMVGMDGQISTAEKIKSGEIYGTFLQLPSMLGDGMKAAIKHLNGEKVDENVWVPTELIDKANVEDMISQQKVW</sequence>
<accession>A0ABS4GM39</accession>
<dbReference type="Pfam" id="PF13407">
    <property type="entry name" value="Peripla_BP_4"/>
    <property type="match status" value="1"/>
</dbReference>
<feature type="signal peptide" evidence="5">
    <location>
        <begin position="1"/>
        <end position="28"/>
    </location>
</feature>
<dbReference type="EMBL" id="JAGGKT010000002">
    <property type="protein sequence ID" value="MBP1931333.1"/>
    <property type="molecule type" value="Genomic_DNA"/>
</dbReference>
<comment type="subcellular location">
    <subcellularLocation>
        <location evidence="1">Cell envelope</location>
    </subcellularLocation>
</comment>
<comment type="caution">
    <text evidence="7">The sequence shown here is derived from an EMBL/GenBank/DDBJ whole genome shotgun (WGS) entry which is preliminary data.</text>
</comment>
<feature type="chain" id="PRO_5045049114" evidence="5">
    <location>
        <begin position="29"/>
        <end position="346"/>
    </location>
</feature>
<dbReference type="PANTHER" id="PTHR46847">
    <property type="entry name" value="D-ALLOSE-BINDING PERIPLASMIC PROTEIN-RELATED"/>
    <property type="match status" value="1"/>
</dbReference>
<evidence type="ECO:0000256" key="2">
    <source>
        <dbReference type="ARBA" id="ARBA00007639"/>
    </source>
</evidence>
<comment type="similarity">
    <text evidence="2">Belongs to the bacterial solute-binding protein 2 family.</text>
</comment>
<reference evidence="7 8" key="1">
    <citation type="submission" date="2021-03" db="EMBL/GenBank/DDBJ databases">
        <title>Genomic Encyclopedia of Type Strains, Phase IV (KMG-IV): sequencing the most valuable type-strain genomes for metagenomic binning, comparative biology and taxonomic classification.</title>
        <authorList>
            <person name="Goeker M."/>
        </authorList>
    </citation>
    <scope>NUCLEOTIDE SEQUENCE [LARGE SCALE GENOMIC DNA]</scope>
    <source>
        <strain evidence="7 8">DSM 24738</strain>
    </source>
</reference>
<name>A0ABS4GM39_9BACL</name>
<dbReference type="RefSeq" id="WP_209809402.1">
    <property type="nucleotide sequence ID" value="NZ_JAGGKT010000002.1"/>
</dbReference>
<keyword evidence="3 5" id="KW-0732">Signal</keyword>